<accession>A0ABN1W0M6</accession>
<keyword evidence="4" id="KW-1185">Reference proteome</keyword>
<feature type="region of interest" description="Disordered" evidence="2">
    <location>
        <begin position="1"/>
        <end position="40"/>
    </location>
</feature>
<feature type="compositionally biased region" description="Basic and acidic residues" evidence="2">
    <location>
        <begin position="1"/>
        <end position="12"/>
    </location>
</feature>
<name>A0ABN1W0M6_9ACTN</name>
<proteinExistence type="inferred from homology"/>
<dbReference type="InterPro" id="IPR043129">
    <property type="entry name" value="ATPase_NBD"/>
</dbReference>
<evidence type="ECO:0000313" key="3">
    <source>
        <dbReference type="EMBL" id="GAA1229358.1"/>
    </source>
</evidence>
<dbReference type="InterPro" id="IPR000600">
    <property type="entry name" value="ROK"/>
</dbReference>
<dbReference type="SUPFAM" id="SSF53067">
    <property type="entry name" value="Actin-like ATPase domain"/>
    <property type="match status" value="1"/>
</dbReference>
<gene>
    <name evidence="3" type="ORF">GCM10009665_19740</name>
</gene>
<evidence type="ECO:0000256" key="2">
    <source>
        <dbReference type="SAM" id="MobiDB-lite"/>
    </source>
</evidence>
<comment type="similarity">
    <text evidence="1">Belongs to the ROK (NagC/XylR) family.</text>
</comment>
<dbReference type="PANTHER" id="PTHR18964:SF149">
    <property type="entry name" value="BIFUNCTIONAL UDP-N-ACETYLGLUCOSAMINE 2-EPIMERASE_N-ACETYLMANNOSAMINE KINASE"/>
    <property type="match status" value="1"/>
</dbReference>
<evidence type="ECO:0000256" key="1">
    <source>
        <dbReference type="ARBA" id="ARBA00006479"/>
    </source>
</evidence>
<organism evidence="3 4">
    <name type="scientific">Kitasatospora nipponensis</name>
    <dbReference type="NCBI Taxonomy" id="258049"/>
    <lineage>
        <taxon>Bacteria</taxon>
        <taxon>Bacillati</taxon>
        <taxon>Actinomycetota</taxon>
        <taxon>Actinomycetes</taxon>
        <taxon>Kitasatosporales</taxon>
        <taxon>Streptomycetaceae</taxon>
        <taxon>Kitasatospora</taxon>
    </lineage>
</organism>
<reference evidence="3 4" key="1">
    <citation type="journal article" date="2019" name="Int. J. Syst. Evol. Microbiol.">
        <title>The Global Catalogue of Microorganisms (GCM) 10K type strain sequencing project: providing services to taxonomists for standard genome sequencing and annotation.</title>
        <authorList>
            <consortium name="The Broad Institute Genomics Platform"/>
            <consortium name="The Broad Institute Genome Sequencing Center for Infectious Disease"/>
            <person name="Wu L."/>
            <person name="Ma J."/>
        </authorList>
    </citation>
    <scope>NUCLEOTIDE SEQUENCE [LARGE SCALE GENOMIC DNA]</scope>
    <source>
        <strain evidence="3 4">JCM 13004</strain>
    </source>
</reference>
<dbReference type="PANTHER" id="PTHR18964">
    <property type="entry name" value="ROK (REPRESSOR, ORF, KINASE) FAMILY"/>
    <property type="match status" value="1"/>
</dbReference>
<evidence type="ECO:0000313" key="4">
    <source>
        <dbReference type="Proteomes" id="UP001500037"/>
    </source>
</evidence>
<dbReference type="Pfam" id="PF00480">
    <property type="entry name" value="ROK"/>
    <property type="match status" value="1"/>
</dbReference>
<dbReference type="CDD" id="cd23763">
    <property type="entry name" value="ASKHA_ATPase_ROK"/>
    <property type="match status" value="1"/>
</dbReference>
<protein>
    <submittedName>
        <fullName evidence="3">ROK family protein</fullName>
    </submittedName>
</protein>
<dbReference type="EMBL" id="BAAALF010000024">
    <property type="protein sequence ID" value="GAA1229358.1"/>
    <property type="molecule type" value="Genomic_DNA"/>
</dbReference>
<comment type="caution">
    <text evidence="3">The sequence shown here is derived from an EMBL/GenBank/DDBJ whole genome shotgun (WGS) entry which is preliminary data.</text>
</comment>
<sequence length="355" mass="36258">MPEAHGMHEMHKVHGTGAVHETREAAAVHDTREPGTREPDPCVIALDVGGTGMKGALLDRDLRPLATLRRPTPRDAGPDAVVDAIAATLELLSRRAGEQGVTVLRAGVVVPGIVDEERARAVFSANLGWRDLPMRALLEQRCGLPVTLGHDVRACGSAEAELGAARGARDVLFVAIGTGIAAAVISDGRPVRAGGHAGELGHLVVEPDGAPCGCGARGCLETVASAAAVAGAFTARSGRSVDGADQVAALLALGDPNAEAVWRRATEALADALAIATTLLAPELIVLGGGLAEAGELLLTPVRAALAERLTFQRQPAVVRAALGDEAGCLGAGLHAWHALTDATLPRELTGGATR</sequence>
<feature type="compositionally biased region" description="Basic and acidic residues" evidence="2">
    <location>
        <begin position="20"/>
        <end position="40"/>
    </location>
</feature>
<dbReference type="Gene3D" id="3.30.420.40">
    <property type="match status" value="2"/>
</dbReference>
<dbReference type="Proteomes" id="UP001500037">
    <property type="component" value="Unassembled WGS sequence"/>
</dbReference>